<name>A0ABY5VYW3_9ACTN</name>
<dbReference type="RefSeq" id="WP_259859457.1">
    <property type="nucleotide sequence ID" value="NZ_BAAAST010000143.1"/>
</dbReference>
<keyword evidence="1" id="KW-1133">Transmembrane helix</keyword>
<evidence type="ECO:0000313" key="3">
    <source>
        <dbReference type="Proteomes" id="UP001059617"/>
    </source>
</evidence>
<protein>
    <submittedName>
        <fullName evidence="2">Uncharacterized protein</fullName>
    </submittedName>
</protein>
<reference evidence="2" key="1">
    <citation type="submission" date="2021-04" db="EMBL/GenBank/DDBJ databases">
        <authorList>
            <person name="Hartkoorn R.C."/>
            <person name="Beaudoing E."/>
            <person name="Hot D."/>
        </authorList>
    </citation>
    <scope>NUCLEOTIDE SEQUENCE</scope>
    <source>
        <strain evidence="2">NRRL B-16292</strain>
    </source>
</reference>
<organism evidence="2 3">
    <name type="scientific">Dactylosporangium fulvum</name>
    <dbReference type="NCBI Taxonomy" id="53359"/>
    <lineage>
        <taxon>Bacteria</taxon>
        <taxon>Bacillati</taxon>
        <taxon>Actinomycetota</taxon>
        <taxon>Actinomycetes</taxon>
        <taxon>Micromonosporales</taxon>
        <taxon>Micromonosporaceae</taxon>
        <taxon>Dactylosporangium</taxon>
    </lineage>
</organism>
<evidence type="ECO:0000256" key="1">
    <source>
        <dbReference type="SAM" id="Phobius"/>
    </source>
</evidence>
<keyword evidence="3" id="KW-1185">Reference proteome</keyword>
<feature type="transmembrane region" description="Helical" evidence="1">
    <location>
        <begin position="6"/>
        <end position="27"/>
    </location>
</feature>
<evidence type="ECO:0000313" key="2">
    <source>
        <dbReference type="EMBL" id="UWP81688.1"/>
    </source>
</evidence>
<keyword evidence="1" id="KW-0472">Membrane</keyword>
<accession>A0ABY5VYW3</accession>
<dbReference type="Proteomes" id="UP001059617">
    <property type="component" value="Chromosome"/>
</dbReference>
<gene>
    <name evidence="2" type="ORF">Dfulv_42370</name>
</gene>
<dbReference type="EMBL" id="CP073720">
    <property type="protein sequence ID" value="UWP81688.1"/>
    <property type="molecule type" value="Genomic_DNA"/>
</dbReference>
<keyword evidence="1" id="KW-0812">Transmembrane</keyword>
<sequence>MKAPGWSALAAWVALAISLVNVWYSVVRLWLKERKASPSADLELLHYVSANGPTEEVRVVITNHGPATMRRVDVQVFDEDGQSLELADESVSALWPKMPIELLHVGQSLYLTLDMALGTRDPRAVLIRWQDGRRPGQSRWSALSYNRRA</sequence>
<proteinExistence type="predicted"/>
<reference evidence="2" key="2">
    <citation type="submission" date="2022-09" db="EMBL/GenBank/DDBJ databases">
        <title>Biosynthetic gene clusters of Dactylosporangioum fulvum.</title>
        <authorList>
            <person name="Caradec T."/>
        </authorList>
    </citation>
    <scope>NUCLEOTIDE SEQUENCE</scope>
    <source>
        <strain evidence="2">NRRL B-16292</strain>
    </source>
</reference>